<reference evidence="1" key="1">
    <citation type="journal article" date="2023" name="DNA Res.">
        <title>Chromosome-level genome assembly of Phrynocephalus forsythii using third-generation DNA sequencing and Hi-C analysis.</title>
        <authorList>
            <person name="Qi Y."/>
            <person name="Zhao W."/>
            <person name="Zhao Y."/>
            <person name="Niu C."/>
            <person name="Cao S."/>
            <person name="Zhang Y."/>
        </authorList>
    </citation>
    <scope>NUCLEOTIDE SEQUENCE</scope>
    <source>
        <tissue evidence="1">Muscle</tissue>
    </source>
</reference>
<dbReference type="EMBL" id="JAPFRF010000013">
    <property type="protein sequence ID" value="KAJ7311939.1"/>
    <property type="molecule type" value="Genomic_DNA"/>
</dbReference>
<gene>
    <name evidence="1" type="ORF">JRQ81_006260</name>
</gene>
<keyword evidence="2" id="KW-1185">Reference proteome</keyword>
<accession>A0A9Q1AUE1</accession>
<proteinExistence type="predicted"/>
<comment type="caution">
    <text evidence="1">The sequence shown here is derived from an EMBL/GenBank/DDBJ whole genome shotgun (WGS) entry which is preliminary data.</text>
</comment>
<name>A0A9Q1AUE1_9SAUR</name>
<sequence>MALSEPSDWLTRLPGHDRRLHRGRWEIRSPTTGGIPRQPATDFCPGELGQHCILRGTHFTGHRTPAGIQTQCVTDYAALCLSTCTHVAVLAPTTCCLMWRCLPPPQPHWLLHVKLIWAQGQ</sequence>
<organism evidence="1 2">
    <name type="scientific">Phrynocephalus forsythii</name>
    <dbReference type="NCBI Taxonomy" id="171643"/>
    <lineage>
        <taxon>Eukaryota</taxon>
        <taxon>Metazoa</taxon>
        <taxon>Chordata</taxon>
        <taxon>Craniata</taxon>
        <taxon>Vertebrata</taxon>
        <taxon>Euteleostomi</taxon>
        <taxon>Lepidosauria</taxon>
        <taxon>Squamata</taxon>
        <taxon>Bifurcata</taxon>
        <taxon>Unidentata</taxon>
        <taxon>Episquamata</taxon>
        <taxon>Toxicofera</taxon>
        <taxon>Iguania</taxon>
        <taxon>Acrodonta</taxon>
        <taxon>Agamidae</taxon>
        <taxon>Agaminae</taxon>
        <taxon>Phrynocephalus</taxon>
    </lineage>
</organism>
<dbReference type="AlphaFoldDB" id="A0A9Q1AUE1"/>
<protein>
    <submittedName>
        <fullName evidence="1">Uncharacterized protein</fullName>
    </submittedName>
</protein>
<dbReference type="Proteomes" id="UP001142489">
    <property type="component" value="Unassembled WGS sequence"/>
</dbReference>
<evidence type="ECO:0000313" key="1">
    <source>
        <dbReference type="EMBL" id="KAJ7311939.1"/>
    </source>
</evidence>
<evidence type="ECO:0000313" key="2">
    <source>
        <dbReference type="Proteomes" id="UP001142489"/>
    </source>
</evidence>